<keyword evidence="3" id="KW-0808">Transferase</keyword>
<name>A0A381SQS4_9ZZZZ</name>
<proteinExistence type="inferred from homology"/>
<dbReference type="InterPro" id="IPR011034">
    <property type="entry name" value="Formyl_transferase-like_C_sf"/>
</dbReference>
<dbReference type="PANTHER" id="PTHR11138">
    <property type="entry name" value="METHIONYL-TRNA FORMYLTRANSFERASE"/>
    <property type="match status" value="1"/>
</dbReference>
<reference evidence="7" key="1">
    <citation type="submission" date="2018-05" db="EMBL/GenBank/DDBJ databases">
        <authorList>
            <person name="Lanie J.A."/>
            <person name="Ng W.-L."/>
            <person name="Kazmierczak K.M."/>
            <person name="Andrzejewski T.M."/>
            <person name="Davidsen T.M."/>
            <person name="Wayne K.J."/>
            <person name="Tettelin H."/>
            <person name="Glass J.I."/>
            <person name="Rusch D."/>
            <person name="Podicherti R."/>
            <person name="Tsui H.-C.T."/>
            <person name="Winkler M.E."/>
        </authorList>
    </citation>
    <scope>NUCLEOTIDE SEQUENCE</scope>
</reference>
<evidence type="ECO:0000259" key="6">
    <source>
        <dbReference type="Pfam" id="PF02911"/>
    </source>
</evidence>
<feature type="domain" description="Formyl transferase N-terminal" evidence="5">
    <location>
        <begin position="2"/>
        <end position="173"/>
    </location>
</feature>
<evidence type="ECO:0000256" key="2">
    <source>
        <dbReference type="ARBA" id="ARBA00012261"/>
    </source>
</evidence>
<dbReference type="SUPFAM" id="SSF50486">
    <property type="entry name" value="FMT C-terminal domain-like"/>
    <property type="match status" value="1"/>
</dbReference>
<dbReference type="NCBIfam" id="TIGR00460">
    <property type="entry name" value="fmt"/>
    <property type="match status" value="1"/>
</dbReference>
<protein>
    <recommendedName>
        <fullName evidence="2">methionyl-tRNA formyltransferase</fullName>
        <ecNumber evidence="2">2.1.2.9</ecNumber>
    </recommendedName>
</protein>
<dbReference type="AlphaFoldDB" id="A0A381SQS4"/>
<dbReference type="EMBL" id="UINC01003374">
    <property type="protein sequence ID" value="SVA05764.1"/>
    <property type="molecule type" value="Genomic_DNA"/>
</dbReference>
<feature type="domain" description="Formyl transferase C-terminal" evidence="6">
    <location>
        <begin position="197"/>
        <end position="289"/>
    </location>
</feature>
<dbReference type="HAMAP" id="MF_00182">
    <property type="entry name" value="Formyl_trans"/>
    <property type="match status" value="1"/>
</dbReference>
<evidence type="ECO:0000259" key="5">
    <source>
        <dbReference type="Pfam" id="PF00551"/>
    </source>
</evidence>
<evidence type="ECO:0000256" key="1">
    <source>
        <dbReference type="ARBA" id="ARBA00010699"/>
    </source>
</evidence>
<comment type="similarity">
    <text evidence="1">Belongs to the Fmt family.</text>
</comment>
<dbReference type="CDD" id="cd08646">
    <property type="entry name" value="FMT_core_Met-tRNA-FMT_N"/>
    <property type="match status" value="1"/>
</dbReference>
<evidence type="ECO:0000313" key="7">
    <source>
        <dbReference type="EMBL" id="SVA05764.1"/>
    </source>
</evidence>
<dbReference type="EC" id="2.1.2.9" evidence="2"/>
<dbReference type="Gene3D" id="3.40.50.12230">
    <property type="match status" value="1"/>
</dbReference>
<dbReference type="InterPro" id="IPR005794">
    <property type="entry name" value="Fmt"/>
</dbReference>
<evidence type="ECO:0000256" key="4">
    <source>
        <dbReference type="ARBA" id="ARBA00022917"/>
    </source>
</evidence>
<evidence type="ECO:0000256" key="3">
    <source>
        <dbReference type="ARBA" id="ARBA00022679"/>
    </source>
</evidence>
<gene>
    <name evidence="7" type="ORF">METZ01_LOCUS58618</name>
</gene>
<dbReference type="InterPro" id="IPR041711">
    <property type="entry name" value="Met-tRNA-FMT_N"/>
</dbReference>
<dbReference type="GO" id="GO:0005829">
    <property type="term" value="C:cytosol"/>
    <property type="evidence" value="ECO:0007669"/>
    <property type="project" value="TreeGrafter"/>
</dbReference>
<organism evidence="7">
    <name type="scientific">marine metagenome</name>
    <dbReference type="NCBI Taxonomy" id="408172"/>
    <lineage>
        <taxon>unclassified sequences</taxon>
        <taxon>metagenomes</taxon>
        <taxon>ecological metagenomes</taxon>
    </lineage>
</organism>
<sequence>MGTPLIATNYLNSLINNKYNVVSVFTQPPRKRNRGMKVQSSPVHELANHNNIKVNFPTRLDEEAFDLIKSYKPDLIIVMAYGLLIPTKILNFPQYGCINIHVSLLPRWRGASPIEHTLLNGDTETGITIIKLIEKLDAGPIIAQKKIPVVENINKDDLSDKLTQLGSDLLIDILPKLFADKIVMQDQNNKEATYAQKINSQMRKINFNLSTREVLNQIRAYATNPGAWFFYNNERIKIISASIQSNKGNPSTILNKQFELGCLDGSILPSYLQREGKKIMYIEDFLRGFSFTVGDSLNA</sequence>
<keyword evidence="4" id="KW-0648">Protein biosynthesis</keyword>
<accession>A0A381SQS4</accession>
<dbReference type="SUPFAM" id="SSF53328">
    <property type="entry name" value="Formyltransferase"/>
    <property type="match status" value="1"/>
</dbReference>
<dbReference type="Pfam" id="PF00551">
    <property type="entry name" value="Formyl_trans_N"/>
    <property type="match status" value="1"/>
</dbReference>
<dbReference type="InterPro" id="IPR036477">
    <property type="entry name" value="Formyl_transf_N_sf"/>
</dbReference>
<dbReference type="InterPro" id="IPR005793">
    <property type="entry name" value="Formyl_trans_C"/>
</dbReference>
<dbReference type="CDD" id="cd08704">
    <property type="entry name" value="Met_tRNA_FMT_C"/>
    <property type="match status" value="1"/>
</dbReference>
<dbReference type="InterPro" id="IPR044135">
    <property type="entry name" value="Met-tRNA-FMT_C"/>
</dbReference>
<dbReference type="InterPro" id="IPR002376">
    <property type="entry name" value="Formyl_transf_N"/>
</dbReference>
<dbReference type="Pfam" id="PF02911">
    <property type="entry name" value="Formyl_trans_C"/>
    <property type="match status" value="1"/>
</dbReference>
<dbReference type="GO" id="GO:0004479">
    <property type="term" value="F:methionyl-tRNA formyltransferase activity"/>
    <property type="evidence" value="ECO:0007669"/>
    <property type="project" value="UniProtKB-EC"/>
</dbReference>
<dbReference type="PANTHER" id="PTHR11138:SF5">
    <property type="entry name" value="METHIONYL-TRNA FORMYLTRANSFERASE, MITOCHONDRIAL"/>
    <property type="match status" value="1"/>
</dbReference>